<accession>A0A4V1EEC8</accession>
<keyword evidence="4" id="KW-0677">Repeat</keyword>
<dbReference type="Proteomes" id="UP000298763">
    <property type="component" value="Chromosome"/>
</dbReference>
<dbReference type="InterPro" id="IPR036388">
    <property type="entry name" value="WH-like_DNA-bd_sf"/>
</dbReference>
<evidence type="ECO:0000256" key="4">
    <source>
        <dbReference type="ARBA" id="ARBA00022737"/>
    </source>
</evidence>
<evidence type="ECO:0000256" key="5">
    <source>
        <dbReference type="PIRNR" id="PIRNR005763"/>
    </source>
</evidence>
<proteinExistence type="inferred from homology"/>
<dbReference type="EMBL" id="JACHXS010000011">
    <property type="protein sequence ID" value="MBB3223990.1"/>
    <property type="molecule type" value="Genomic_DNA"/>
</dbReference>
<dbReference type="RefSeq" id="WP_137316904.1">
    <property type="nucleotide sequence ID" value="NZ_CP040017.1"/>
</dbReference>
<dbReference type="PROSITE" id="PS51866">
    <property type="entry name" value="MOP"/>
    <property type="match status" value="2"/>
</dbReference>
<feature type="region of interest" description="Required for dimer formation and molybdate binding" evidence="6">
    <location>
        <begin position="143"/>
        <end position="151"/>
    </location>
</feature>
<dbReference type="SUPFAM" id="SSF46785">
    <property type="entry name" value="Winged helix' DNA-binding domain"/>
    <property type="match status" value="1"/>
</dbReference>
<dbReference type="InterPro" id="IPR016462">
    <property type="entry name" value="ModE"/>
</dbReference>
<sequence>MTDPDDESGKTNPEQAGPLELHGKLWLSSGGRHLGGPDRIALLAAIAAHGSITAAARAVGMSYKGAWDAVDAMNNLAGAALVERLAGGKGGGGTRLTERGVQLVEQFRRLEEVHRRFVEQLGRNQGADNLRDIDLLQVMNMKTSARNQFLGSVETVTRGAVNDEVVLRIVGGQRIVAVVTHESAASLGLAPGVQAFALVKASSVIVAVAEQGTGEEPMRIMKLSARNQLAGTVARVVPGAVNAEVAIALPGGGTIAATVTRDSVEELELVAGMPATALFKASSVIVGVV</sequence>
<evidence type="ECO:0000313" key="9">
    <source>
        <dbReference type="EMBL" id="QCP14131.1"/>
    </source>
</evidence>
<evidence type="ECO:0000256" key="2">
    <source>
        <dbReference type="ARBA" id="ARBA00022448"/>
    </source>
</evidence>
<feature type="domain" description="Mop" evidence="7">
    <location>
        <begin position="142"/>
        <end position="208"/>
    </location>
</feature>
<evidence type="ECO:0000256" key="1">
    <source>
        <dbReference type="ARBA" id="ARBA00008110"/>
    </source>
</evidence>
<dbReference type="InterPro" id="IPR051815">
    <property type="entry name" value="Molybdate_resp_trans_reg"/>
</dbReference>
<name>A0A4V1EEC8_9BURK</name>
<reference evidence="9 10" key="1">
    <citation type="submission" date="2019-05" db="EMBL/GenBank/DDBJ databases">
        <title>Draft Genome Sequences of Six Type Strains of the Genus Massilia.</title>
        <authorList>
            <person name="Miess H."/>
            <person name="Frediansyhah A."/>
            <person name="Gross H."/>
        </authorList>
    </citation>
    <scope>NUCLEOTIDE SEQUENCE [LARGE SCALE GENOMIC DNA]</scope>
    <source>
        <strain evidence="9 10">DSMZ 26121</strain>
    </source>
</reference>
<keyword evidence="2 5" id="KW-0813">Transport</keyword>
<gene>
    <name evidence="9" type="ORF">FCL38_29740</name>
    <name evidence="8" type="ORF">FHS02_004849</name>
</gene>
<dbReference type="EMBL" id="CP040017">
    <property type="protein sequence ID" value="QCP14131.1"/>
    <property type="molecule type" value="Genomic_DNA"/>
</dbReference>
<comment type="similarity">
    <text evidence="1 5">Belongs to the ModE family.</text>
</comment>
<dbReference type="SUPFAM" id="SSF50331">
    <property type="entry name" value="MOP-like"/>
    <property type="match status" value="2"/>
</dbReference>
<dbReference type="PIRSF" id="PIRSF005763">
    <property type="entry name" value="Txn_reg_ModE"/>
    <property type="match status" value="1"/>
</dbReference>
<dbReference type="Gene3D" id="1.10.10.10">
    <property type="entry name" value="Winged helix-like DNA-binding domain superfamily/Winged helix DNA-binding domain"/>
    <property type="match status" value="1"/>
</dbReference>
<evidence type="ECO:0000259" key="7">
    <source>
        <dbReference type="PROSITE" id="PS51866"/>
    </source>
</evidence>
<dbReference type="InterPro" id="IPR000847">
    <property type="entry name" value="LysR_HTH_N"/>
</dbReference>
<dbReference type="GO" id="GO:0003700">
    <property type="term" value="F:DNA-binding transcription factor activity"/>
    <property type="evidence" value="ECO:0007669"/>
    <property type="project" value="InterPro"/>
</dbReference>
<dbReference type="InterPro" id="IPR008995">
    <property type="entry name" value="Mo/tungstate-bd_C_term_dom"/>
</dbReference>
<dbReference type="InterPro" id="IPR005116">
    <property type="entry name" value="Transp-assoc_OB_typ1"/>
</dbReference>
<dbReference type="AlphaFoldDB" id="A0A4V1EEC8"/>
<reference evidence="8 11" key="2">
    <citation type="submission" date="2020-08" db="EMBL/GenBank/DDBJ databases">
        <title>Genomic Encyclopedia of Type Strains, Phase III (KMG-III): the genomes of soil and plant-associated and newly described type strains.</title>
        <authorList>
            <person name="Whitman W."/>
        </authorList>
    </citation>
    <scope>NUCLEOTIDE SEQUENCE [LARGE SCALE GENOMIC DNA]</scope>
    <source>
        <strain evidence="8 11">CECT 7753</strain>
    </source>
</reference>
<dbReference type="InterPro" id="IPR003725">
    <property type="entry name" value="ModE-bd_N"/>
</dbReference>
<keyword evidence="10" id="KW-1185">Reference proteome</keyword>
<dbReference type="Proteomes" id="UP000584325">
    <property type="component" value="Unassembled WGS sequence"/>
</dbReference>
<evidence type="ECO:0000313" key="10">
    <source>
        <dbReference type="Proteomes" id="UP000298763"/>
    </source>
</evidence>
<dbReference type="InterPro" id="IPR004606">
    <property type="entry name" value="Mop_domain"/>
</dbReference>
<evidence type="ECO:0000256" key="6">
    <source>
        <dbReference type="PIRSR" id="PIRSR005763-1"/>
    </source>
</evidence>
<evidence type="ECO:0000313" key="8">
    <source>
        <dbReference type="EMBL" id="MBB3223990.1"/>
    </source>
</evidence>
<evidence type="ECO:0000313" key="11">
    <source>
        <dbReference type="Proteomes" id="UP000584325"/>
    </source>
</evidence>
<dbReference type="OrthoDB" id="9800709at2"/>
<dbReference type="GO" id="GO:0015689">
    <property type="term" value="P:molybdate ion transport"/>
    <property type="evidence" value="ECO:0007669"/>
    <property type="project" value="UniProtKB-UniRule"/>
</dbReference>
<dbReference type="NCBIfam" id="TIGR00638">
    <property type="entry name" value="Mop"/>
    <property type="match status" value="2"/>
</dbReference>
<protein>
    <submittedName>
        <fullName evidence="9">LysR family transcriptional regulator</fullName>
    </submittedName>
    <submittedName>
        <fullName evidence="8">Molybdate transport system regulatory protein</fullName>
    </submittedName>
</protein>
<dbReference type="Pfam" id="PF03459">
    <property type="entry name" value="TOBE"/>
    <property type="match status" value="2"/>
</dbReference>
<evidence type="ECO:0000256" key="3">
    <source>
        <dbReference type="ARBA" id="ARBA00022505"/>
    </source>
</evidence>
<dbReference type="PANTHER" id="PTHR30432:SF1">
    <property type="entry name" value="DNA-BINDING TRANSCRIPTIONAL DUAL REGULATOR MODE"/>
    <property type="match status" value="1"/>
</dbReference>
<feature type="domain" description="Mop" evidence="7">
    <location>
        <begin position="222"/>
        <end position="288"/>
    </location>
</feature>
<keyword evidence="3 5" id="KW-0500">Molybdenum</keyword>
<dbReference type="InterPro" id="IPR036390">
    <property type="entry name" value="WH_DNA-bd_sf"/>
</dbReference>
<dbReference type="PANTHER" id="PTHR30432">
    <property type="entry name" value="TRANSCRIPTIONAL REGULATOR MODE"/>
    <property type="match status" value="1"/>
</dbReference>
<dbReference type="GO" id="GO:0030151">
    <property type="term" value="F:molybdenum ion binding"/>
    <property type="evidence" value="ECO:0007669"/>
    <property type="project" value="UniProtKB-UniRule"/>
</dbReference>
<dbReference type="Pfam" id="PF00126">
    <property type="entry name" value="HTH_1"/>
    <property type="match status" value="1"/>
</dbReference>
<dbReference type="NCBIfam" id="TIGR00637">
    <property type="entry name" value="ModE_repress"/>
    <property type="match status" value="1"/>
</dbReference>
<organism evidence="8 11">
    <name type="scientific">Pseudoduganella umbonata</name>
    <dbReference type="NCBI Taxonomy" id="864828"/>
    <lineage>
        <taxon>Bacteria</taxon>
        <taxon>Pseudomonadati</taxon>
        <taxon>Pseudomonadota</taxon>
        <taxon>Betaproteobacteria</taxon>
        <taxon>Burkholderiales</taxon>
        <taxon>Oxalobacteraceae</taxon>
        <taxon>Telluria group</taxon>
        <taxon>Pseudoduganella</taxon>
    </lineage>
</organism>
<dbReference type="Gene3D" id="2.40.50.100">
    <property type="match status" value="2"/>
</dbReference>